<accession>A0ACB8BRZ6</accession>
<comment type="caution">
    <text evidence="1">The sequence shown here is derived from an EMBL/GenBank/DDBJ whole genome shotgun (WGS) entry which is preliminary data.</text>
</comment>
<gene>
    <name evidence="1" type="ORF">BV22DRAFT_188418</name>
</gene>
<sequence>MHAITNTRRVLSLWMILSLTVLAAASPAPAPAPAPEPAPIDPALASIITSNLNLGCVHGCPAADSARQAVGSSPRFRPGGHLRDVFRCCILEGVRGDKLTVSLLTYWTL</sequence>
<reference evidence="1" key="1">
    <citation type="journal article" date="2021" name="New Phytol.">
        <title>Evolutionary innovations through gain and loss of genes in the ectomycorrhizal Boletales.</title>
        <authorList>
            <person name="Wu G."/>
            <person name="Miyauchi S."/>
            <person name="Morin E."/>
            <person name="Kuo A."/>
            <person name="Drula E."/>
            <person name="Varga T."/>
            <person name="Kohler A."/>
            <person name="Feng B."/>
            <person name="Cao Y."/>
            <person name="Lipzen A."/>
            <person name="Daum C."/>
            <person name="Hundley H."/>
            <person name="Pangilinan J."/>
            <person name="Johnson J."/>
            <person name="Barry K."/>
            <person name="LaButti K."/>
            <person name="Ng V."/>
            <person name="Ahrendt S."/>
            <person name="Min B."/>
            <person name="Choi I.G."/>
            <person name="Park H."/>
            <person name="Plett J.M."/>
            <person name="Magnuson J."/>
            <person name="Spatafora J.W."/>
            <person name="Nagy L.G."/>
            <person name="Henrissat B."/>
            <person name="Grigoriev I.V."/>
            <person name="Yang Z.L."/>
            <person name="Xu J."/>
            <person name="Martin F.M."/>
        </authorList>
    </citation>
    <scope>NUCLEOTIDE SEQUENCE</scope>
    <source>
        <strain evidence="1">KUC20120723A-06</strain>
    </source>
</reference>
<name>A0ACB8BRZ6_9AGAM</name>
<organism evidence="1 2">
    <name type="scientific">Leucogyrophana mollusca</name>
    <dbReference type="NCBI Taxonomy" id="85980"/>
    <lineage>
        <taxon>Eukaryota</taxon>
        <taxon>Fungi</taxon>
        <taxon>Dikarya</taxon>
        <taxon>Basidiomycota</taxon>
        <taxon>Agaricomycotina</taxon>
        <taxon>Agaricomycetes</taxon>
        <taxon>Agaricomycetidae</taxon>
        <taxon>Boletales</taxon>
        <taxon>Boletales incertae sedis</taxon>
        <taxon>Leucogyrophana</taxon>
    </lineage>
</organism>
<evidence type="ECO:0000313" key="2">
    <source>
        <dbReference type="Proteomes" id="UP000790709"/>
    </source>
</evidence>
<dbReference type="Proteomes" id="UP000790709">
    <property type="component" value="Unassembled WGS sequence"/>
</dbReference>
<dbReference type="EMBL" id="MU266350">
    <property type="protein sequence ID" value="KAH7928710.1"/>
    <property type="molecule type" value="Genomic_DNA"/>
</dbReference>
<protein>
    <submittedName>
        <fullName evidence="1">Uncharacterized protein</fullName>
    </submittedName>
</protein>
<proteinExistence type="predicted"/>
<keyword evidence="2" id="KW-1185">Reference proteome</keyword>
<evidence type="ECO:0000313" key="1">
    <source>
        <dbReference type="EMBL" id="KAH7928710.1"/>
    </source>
</evidence>